<dbReference type="OrthoDB" id="9768630at2"/>
<dbReference type="InterPro" id="IPR006059">
    <property type="entry name" value="SBP"/>
</dbReference>
<accession>A0A1I4NWT0</accession>
<dbReference type="EMBL" id="FOTR01000009">
    <property type="protein sequence ID" value="SFM19770.1"/>
    <property type="molecule type" value="Genomic_DNA"/>
</dbReference>
<dbReference type="SUPFAM" id="SSF53850">
    <property type="entry name" value="Periplasmic binding protein-like II"/>
    <property type="match status" value="1"/>
</dbReference>
<dbReference type="AlphaFoldDB" id="A0A1I4NWT0"/>
<dbReference type="STRING" id="334253.SAMN04487943_109189"/>
<dbReference type="Pfam" id="PF13416">
    <property type="entry name" value="SBP_bac_8"/>
    <property type="match status" value="1"/>
</dbReference>
<dbReference type="RefSeq" id="WP_091484711.1">
    <property type="nucleotide sequence ID" value="NZ_FOTR01000009.1"/>
</dbReference>
<gene>
    <name evidence="2" type="ORF">SAMN04487943_109189</name>
</gene>
<dbReference type="InterPro" id="IPR050490">
    <property type="entry name" value="Bact_solute-bd_prot1"/>
</dbReference>
<evidence type="ECO:0000313" key="3">
    <source>
        <dbReference type="Proteomes" id="UP000198565"/>
    </source>
</evidence>
<keyword evidence="1" id="KW-0732">Signal</keyword>
<dbReference type="Gene3D" id="3.40.190.10">
    <property type="entry name" value="Periplasmic binding protein-like II"/>
    <property type="match status" value="1"/>
</dbReference>
<feature type="signal peptide" evidence="1">
    <location>
        <begin position="1"/>
        <end position="23"/>
    </location>
</feature>
<proteinExistence type="predicted"/>
<reference evidence="3" key="1">
    <citation type="submission" date="2016-10" db="EMBL/GenBank/DDBJ databases">
        <authorList>
            <person name="Varghese N."/>
            <person name="Submissions S."/>
        </authorList>
    </citation>
    <scope>NUCLEOTIDE SEQUENCE [LARGE SCALE GENOMIC DNA]</scope>
    <source>
        <strain evidence="3">CGMCC 1.4250</strain>
    </source>
</reference>
<evidence type="ECO:0000256" key="1">
    <source>
        <dbReference type="SAM" id="SignalP"/>
    </source>
</evidence>
<keyword evidence="3" id="KW-1185">Reference proteome</keyword>
<sequence>MRKKLSTKLWLLMVALLTALVLAACSGGDDEESGDDTSEGDDAGITAWAWDPNFNIAALELAKEHYDKDDFNMEIIENAQDDIVQKLNTGLSSGTMKGMPNIVLIEDQRAQSFLQSYPDAFYPIGDYFNKEDFASYKLVPTSHDGKQYGLPFDTGVTGLFYRTDYLEEAGYTHDDLVDITWSKYVEIAKDVKEKTGQAMLSLDPNDLGILRVMMQTTGTWYTTEDGSIQLEGNEPLKLALENYKELMENDVVKLNSDWSQYLAAFNSGDVASVPAGNWIAPSVEAEESQAGQWRVAPTPRLDMEGAVNASNQGGSSFYVLNIDGKEKAAEFLGGTFGSNVDFYQDLVQEVGALGTYIPASEGDAYQFENEFFNNQQVVHDFSQWMEEIPQVDYGMNTYGIEDILSAEIQQYLDGKSLEDVLSDSQAQAENQFK</sequence>
<evidence type="ECO:0000313" key="2">
    <source>
        <dbReference type="EMBL" id="SFM19770.1"/>
    </source>
</evidence>
<dbReference type="Proteomes" id="UP000198565">
    <property type="component" value="Unassembled WGS sequence"/>
</dbReference>
<name>A0A1I4NWT0_9BACI</name>
<feature type="chain" id="PRO_5038893880" evidence="1">
    <location>
        <begin position="24"/>
        <end position="433"/>
    </location>
</feature>
<protein>
    <submittedName>
        <fullName evidence="2">Lactose-binding protein</fullName>
    </submittedName>
</protein>
<organism evidence="2 3">
    <name type="scientific">Gracilibacillus orientalis</name>
    <dbReference type="NCBI Taxonomy" id="334253"/>
    <lineage>
        <taxon>Bacteria</taxon>
        <taxon>Bacillati</taxon>
        <taxon>Bacillota</taxon>
        <taxon>Bacilli</taxon>
        <taxon>Bacillales</taxon>
        <taxon>Bacillaceae</taxon>
        <taxon>Gracilibacillus</taxon>
    </lineage>
</organism>
<dbReference type="PANTHER" id="PTHR43649">
    <property type="entry name" value="ARABINOSE-BINDING PROTEIN-RELATED"/>
    <property type="match status" value="1"/>
</dbReference>
<dbReference type="PROSITE" id="PS51257">
    <property type="entry name" value="PROKAR_LIPOPROTEIN"/>
    <property type="match status" value="1"/>
</dbReference>
<dbReference type="PANTHER" id="PTHR43649:SF32">
    <property type="entry name" value="SUGAR BINDING SECRETED PROTEIN"/>
    <property type="match status" value="1"/>
</dbReference>